<evidence type="ECO:0000256" key="2">
    <source>
        <dbReference type="SAM" id="Phobius"/>
    </source>
</evidence>
<feature type="compositionally biased region" description="Basic residues" evidence="1">
    <location>
        <begin position="15"/>
        <end position="38"/>
    </location>
</feature>
<accession>A0AAJ6QVD1</accession>
<dbReference type="GeneID" id="100904330"/>
<organism evidence="3 4">
    <name type="scientific">Galendromus occidentalis</name>
    <name type="common">western predatory mite</name>
    <dbReference type="NCBI Taxonomy" id="34638"/>
    <lineage>
        <taxon>Eukaryota</taxon>
        <taxon>Metazoa</taxon>
        <taxon>Ecdysozoa</taxon>
        <taxon>Arthropoda</taxon>
        <taxon>Chelicerata</taxon>
        <taxon>Arachnida</taxon>
        <taxon>Acari</taxon>
        <taxon>Parasitiformes</taxon>
        <taxon>Mesostigmata</taxon>
        <taxon>Gamasina</taxon>
        <taxon>Phytoseioidea</taxon>
        <taxon>Phytoseiidae</taxon>
        <taxon>Typhlodrominae</taxon>
        <taxon>Galendromus</taxon>
    </lineage>
</organism>
<name>A0AAJ6QVD1_9ACAR</name>
<keyword evidence="2" id="KW-0472">Membrane</keyword>
<dbReference type="Proteomes" id="UP000694867">
    <property type="component" value="Unplaced"/>
</dbReference>
<evidence type="ECO:0000313" key="3">
    <source>
        <dbReference type="Proteomes" id="UP000694867"/>
    </source>
</evidence>
<protein>
    <submittedName>
        <fullName evidence="4">Uncharacterized protein LOC100904330</fullName>
    </submittedName>
</protein>
<feature type="transmembrane region" description="Helical" evidence="2">
    <location>
        <begin position="66"/>
        <end position="87"/>
    </location>
</feature>
<reference evidence="4" key="1">
    <citation type="submission" date="2025-08" db="UniProtKB">
        <authorList>
            <consortium name="RefSeq"/>
        </authorList>
    </citation>
    <scope>IDENTIFICATION</scope>
</reference>
<dbReference type="KEGG" id="goe:100904330"/>
<feature type="region of interest" description="Disordered" evidence="1">
    <location>
        <begin position="93"/>
        <end position="113"/>
    </location>
</feature>
<proteinExistence type="predicted"/>
<evidence type="ECO:0000256" key="1">
    <source>
        <dbReference type="SAM" id="MobiDB-lite"/>
    </source>
</evidence>
<dbReference type="AlphaFoldDB" id="A0AAJ6QVD1"/>
<feature type="region of interest" description="Disordered" evidence="1">
    <location>
        <begin position="1"/>
        <end position="38"/>
    </location>
</feature>
<keyword evidence="2" id="KW-0812">Transmembrane</keyword>
<sequence length="113" mass="12707">MISWSLMTAGARGRTPSRRRFQRGQPKRKKLPSLKRKHRAAEPFAVKVFVDADRRNRNKIFGMAPLVFWVVVGVLLVLSISAMISFIKLSRDGTQKKGNLSAEVEPAMPSESL</sequence>
<dbReference type="RefSeq" id="XP_003745247.1">
    <property type="nucleotide sequence ID" value="XM_003745199.1"/>
</dbReference>
<keyword evidence="3" id="KW-1185">Reference proteome</keyword>
<keyword evidence="2" id="KW-1133">Transmembrane helix</keyword>
<evidence type="ECO:0000313" key="4">
    <source>
        <dbReference type="RefSeq" id="XP_003745247.1"/>
    </source>
</evidence>
<gene>
    <name evidence="4" type="primary">LOC100904330</name>
</gene>